<evidence type="ECO:0000256" key="1">
    <source>
        <dbReference type="ARBA" id="ARBA00005513"/>
    </source>
</evidence>
<sequence length="209" mass="21940">MATDTAVIVIAQAETGHVQVTPAAGEHATDGHTTETLGATNLAHAESGMPQLDPGIYPNLIFWLLVSIIALYFILTRVALPRIGTVIAERNDAIANDIEQAAALKRRAEEAEAAYTKALAEARDEAHRIAAETKAGIDKELAGLMAKADGEIAAKAGESEKRIAEIRDNAAKSVEEVARDTTGEIVRALLPGADDTAAVEAAIANRLKG</sequence>
<evidence type="ECO:0000313" key="17">
    <source>
        <dbReference type="Proteomes" id="UP000549457"/>
    </source>
</evidence>
<proteinExistence type="inferred from homology"/>
<evidence type="ECO:0000256" key="3">
    <source>
        <dbReference type="ARBA" id="ARBA00022547"/>
    </source>
</evidence>
<dbReference type="Proteomes" id="UP000549457">
    <property type="component" value="Unassembled WGS sequence"/>
</dbReference>
<feature type="coiled-coil region" evidence="15">
    <location>
        <begin position="91"/>
        <end position="125"/>
    </location>
</feature>
<keyword evidence="9 13" id="KW-0066">ATP synthesis</keyword>
<evidence type="ECO:0000256" key="15">
    <source>
        <dbReference type="SAM" id="Coils"/>
    </source>
</evidence>
<comment type="function">
    <text evidence="11">Component of the F(0) channel, it forms part of the peripheral stalk, linking F(1) to F(0). The b'-subunit is a diverged and duplicated form of b found in plants and photosynthetic bacteria.</text>
</comment>
<keyword evidence="4 13" id="KW-0812">Transmembrane</keyword>
<comment type="function">
    <text evidence="10 13">F(1)F(0) ATP synthase produces ATP from ADP in the presence of a proton or sodium gradient. F-type ATPases consist of two structural domains, F(1) containing the extramembraneous catalytic core and F(0) containing the membrane proton channel, linked together by a central stalk and a peripheral stalk. During catalysis, ATP synthesis in the catalytic domain of F(1) is coupled via a rotary mechanism of the central stalk subunits to proton translocation.</text>
</comment>
<evidence type="ECO:0000313" key="16">
    <source>
        <dbReference type="EMBL" id="MBB5221416.1"/>
    </source>
</evidence>
<dbReference type="HAMAP" id="MF_01398">
    <property type="entry name" value="ATP_synth_b_bprime"/>
    <property type="match status" value="1"/>
</dbReference>
<dbReference type="CDD" id="cd06503">
    <property type="entry name" value="ATP-synt_Fo_b"/>
    <property type="match status" value="1"/>
</dbReference>
<dbReference type="GO" id="GO:0005886">
    <property type="term" value="C:plasma membrane"/>
    <property type="evidence" value="ECO:0007669"/>
    <property type="project" value="UniProtKB-SubCell"/>
</dbReference>
<dbReference type="GO" id="GO:0046933">
    <property type="term" value="F:proton-transporting ATP synthase activity, rotational mechanism"/>
    <property type="evidence" value="ECO:0007669"/>
    <property type="project" value="UniProtKB-UniRule"/>
</dbReference>
<comment type="subcellular location">
    <subcellularLocation>
        <location evidence="13">Cell membrane</location>
        <topology evidence="13">Single-pass membrane protein</topology>
    </subcellularLocation>
    <subcellularLocation>
        <location evidence="12">Endomembrane system</location>
        <topology evidence="12">Single-pass membrane protein</topology>
    </subcellularLocation>
</comment>
<dbReference type="GO" id="GO:0045259">
    <property type="term" value="C:proton-transporting ATP synthase complex"/>
    <property type="evidence" value="ECO:0007669"/>
    <property type="project" value="UniProtKB-KW"/>
</dbReference>
<keyword evidence="13" id="KW-1003">Cell membrane</keyword>
<keyword evidence="15" id="KW-0175">Coiled coil</keyword>
<feature type="transmembrane region" description="Helical" evidence="13">
    <location>
        <begin position="60"/>
        <end position="80"/>
    </location>
</feature>
<organism evidence="16 17">
    <name type="scientific">Amaricoccus macauensis</name>
    <dbReference type="NCBI Taxonomy" id="57001"/>
    <lineage>
        <taxon>Bacteria</taxon>
        <taxon>Pseudomonadati</taxon>
        <taxon>Pseudomonadota</taxon>
        <taxon>Alphaproteobacteria</taxon>
        <taxon>Rhodobacterales</taxon>
        <taxon>Paracoccaceae</taxon>
        <taxon>Amaricoccus</taxon>
    </lineage>
</organism>
<dbReference type="NCBIfam" id="NF009988">
    <property type="entry name" value="PRK13454.1"/>
    <property type="match status" value="1"/>
</dbReference>
<dbReference type="Pfam" id="PF00430">
    <property type="entry name" value="ATP-synt_B"/>
    <property type="match status" value="1"/>
</dbReference>
<dbReference type="GO" id="GO:0012505">
    <property type="term" value="C:endomembrane system"/>
    <property type="evidence" value="ECO:0007669"/>
    <property type="project" value="UniProtKB-SubCell"/>
</dbReference>
<comment type="subunit">
    <text evidence="13">F-type ATPases have 2 components, F(1) - the catalytic core - and F(0) - the membrane proton channel. F(1) has five subunits: alpha(3), beta(3), gamma(1), delta(1), epsilon(1). F(0) has three main subunits: a(1), b(2) and c(10-14). The alpha and beta chains form an alternating ring which encloses part of the gamma chain. F(1) is attached to F(0) by a central stalk formed by the gamma and epsilon chains, while a peripheral stalk is formed by the delta and b chains.</text>
</comment>
<keyword evidence="7 13" id="KW-0406">Ion transport</keyword>
<accession>A0A840SNG9</accession>
<protein>
    <recommendedName>
        <fullName evidence="13">ATP synthase subunit b</fullName>
    </recommendedName>
    <alternativeName>
        <fullName evidence="13">ATP synthase F(0) sector subunit b</fullName>
    </alternativeName>
    <alternativeName>
        <fullName evidence="13">ATPase subunit I</fullName>
    </alternativeName>
    <alternativeName>
        <fullName evidence="13">F-type ATPase subunit b</fullName>
        <shortName evidence="13">F-ATPase subunit b</shortName>
    </alternativeName>
</protein>
<evidence type="ECO:0000256" key="2">
    <source>
        <dbReference type="ARBA" id="ARBA00022448"/>
    </source>
</evidence>
<dbReference type="EMBL" id="JACHFM010000001">
    <property type="protein sequence ID" value="MBB5221416.1"/>
    <property type="molecule type" value="Genomic_DNA"/>
</dbReference>
<keyword evidence="8 13" id="KW-0472">Membrane</keyword>
<keyword evidence="17" id="KW-1185">Reference proteome</keyword>
<dbReference type="AlphaFoldDB" id="A0A840SNG9"/>
<comment type="similarity">
    <text evidence="1 13 14">Belongs to the ATPase B chain family.</text>
</comment>
<dbReference type="PANTHER" id="PTHR33445">
    <property type="entry name" value="ATP SYNTHASE SUBUNIT B', CHLOROPLASTIC"/>
    <property type="match status" value="1"/>
</dbReference>
<evidence type="ECO:0000256" key="6">
    <source>
        <dbReference type="ARBA" id="ARBA00022989"/>
    </source>
</evidence>
<evidence type="ECO:0000256" key="10">
    <source>
        <dbReference type="ARBA" id="ARBA00025198"/>
    </source>
</evidence>
<keyword evidence="2 13" id="KW-0813">Transport</keyword>
<evidence type="ECO:0000256" key="9">
    <source>
        <dbReference type="ARBA" id="ARBA00023310"/>
    </source>
</evidence>
<comment type="caution">
    <text evidence="16">The sequence shown here is derived from an EMBL/GenBank/DDBJ whole genome shotgun (WGS) entry which is preliminary data.</text>
</comment>
<dbReference type="InterPro" id="IPR050059">
    <property type="entry name" value="ATP_synthase_B_chain"/>
</dbReference>
<dbReference type="RefSeq" id="WP_184147785.1">
    <property type="nucleotide sequence ID" value="NZ_JACHFM010000001.1"/>
</dbReference>
<evidence type="ECO:0000256" key="13">
    <source>
        <dbReference type="HAMAP-Rule" id="MF_01398"/>
    </source>
</evidence>
<keyword evidence="5 13" id="KW-0375">Hydrogen ion transport</keyword>
<dbReference type="GO" id="GO:0046961">
    <property type="term" value="F:proton-transporting ATPase activity, rotational mechanism"/>
    <property type="evidence" value="ECO:0007669"/>
    <property type="project" value="TreeGrafter"/>
</dbReference>
<name>A0A840SNG9_9RHOB</name>
<evidence type="ECO:0000256" key="8">
    <source>
        <dbReference type="ARBA" id="ARBA00023136"/>
    </source>
</evidence>
<dbReference type="PANTHER" id="PTHR33445:SF1">
    <property type="entry name" value="ATP SYNTHASE SUBUNIT B"/>
    <property type="match status" value="1"/>
</dbReference>
<evidence type="ECO:0000256" key="4">
    <source>
        <dbReference type="ARBA" id="ARBA00022692"/>
    </source>
</evidence>
<gene>
    <name evidence="13" type="primary">atpF</name>
    <name evidence="16" type="ORF">HNP73_001337</name>
</gene>
<evidence type="ECO:0000256" key="7">
    <source>
        <dbReference type="ARBA" id="ARBA00023065"/>
    </source>
</evidence>
<reference evidence="16 17" key="1">
    <citation type="submission" date="2020-08" db="EMBL/GenBank/DDBJ databases">
        <title>Genomic Encyclopedia of Type Strains, Phase IV (KMG-IV): sequencing the most valuable type-strain genomes for metagenomic binning, comparative biology and taxonomic classification.</title>
        <authorList>
            <person name="Goeker M."/>
        </authorList>
    </citation>
    <scope>NUCLEOTIDE SEQUENCE [LARGE SCALE GENOMIC DNA]</scope>
    <source>
        <strain evidence="16 17">DSM 101730</strain>
    </source>
</reference>
<keyword evidence="3 13" id="KW-0138">CF(0)</keyword>
<dbReference type="InterPro" id="IPR002146">
    <property type="entry name" value="ATP_synth_b/b'su_bac/chlpt"/>
</dbReference>
<evidence type="ECO:0000256" key="12">
    <source>
        <dbReference type="ARBA" id="ARBA00037847"/>
    </source>
</evidence>
<evidence type="ECO:0000256" key="5">
    <source>
        <dbReference type="ARBA" id="ARBA00022781"/>
    </source>
</evidence>
<evidence type="ECO:0000256" key="14">
    <source>
        <dbReference type="RuleBase" id="RU003848"/>
    </source>
</evidence>
<evidence type="ECO:0000256" key="11">
    <source>
        <dbReference type="ARBA" id="ARBA00025614"/>
    </source>
</evidence>
<keyword evidence="6 13" id="KW-1133">Transmembrane helix</keyword>